<organism evidence="1 2">
    <name type="scientific">Pendulispora rubella</name>
    <dbReference type="NCBI Taxonomy" id="2741070"/>
    <lineage>
        <taxon>Bacteria</taxon>
        <taxon>Pseudomonadati</taxon>
        <taxon>Myxococcota</taxon>
        <taxon>Myxococcia</taxon>
        <taxon>Myxococcales</taxon>
        <taxon>Sorangiineae</taxon>
        <taxon>Pendulisporaceae</taxon>
        <taxon>Pendulispora</taxon>
    </lineage>
</organism>
<dbReference type="EMBL" id="CP089983">
    <property type="protein sequence ID" value="WXB00768.1"/>
    <property type="molecule type" value="Genomic_DNA"/>
</dbReference>
<dbReference type="RefSeq" id="WP_394830369.1">
    <property type="nucleotide sequence ID" value="NZ_CP089929.1"/>
</dbReference>
<accession>A0ABZ2KQ59</accession>
<dbReference type="Proteomes" id="UP001374803">
    <property type="component" value="Chromosome"/>
</dbReference>
<sequence>MIGLGKVSLIGLGAIAGIVSVMGVQLASAQSRSSAVAAATPVVTADTDITRLRQGRIRDDSLRPQFVINGPLVLTDLDMPSSGFATLYIVSAGASCSTVQTPILDTDRSAHGMKLSIPSGSAACLTTYSATWSGYVPY</sequence>
<gene>
    <name evidence="1" type="ORF">LVJ94_28060</name>
</gene>
<evidence type="ECO:0000313" key="2">
    <source>
        <dbReference type="Proteomes" id="UP001374803"/>
    </source>
</evidence>
<reference evidence="1" key="1">
    <citation type="submission" date="2021-12" db="EMBL/GenBank/DDBJ databases">
        <title>Discovery of the Pendulisporaceae a myxobacterial family with distinct sporulation behavior and unique specialized metabolism.</title>
        <authorList>
            <person name="Garcia R."/>
            <person name="Popoff A."/>
            <person name="Bader C.D."/>
            <person name="Loehr J."/>
            <person name="Walesch S."/>
            <person name="Walt C."/>
            <person name="Boldt J."/>
            <person name="Bunk B."/>
            <person name="Haeckl F.J.F.P.J."/>
            <person name="Gunesch A.P."/>
            <person name="Birkelbach J."/>
            <person name="Nuebel U."/>
            <person name="Pietschmann T."/>
            <person name="Bach T."/>
            <person name="Mueller R."/>
        </authorList>
    </citation>
    <scope>NUCLEOTIDE SEQUENCE</scope>
    <source>
        <strain evidence="1">MSr11367</strain>
    </source>
</reference>
<evidence type="ECO:0000313" key="1">
    <source>
        <dbReference type="EMBL" id="WXB00768.1"/>
    </source>
</evidence>
<protein>
    <submittedName>
        <fullName evidence="1">Uncharacterized protein</fullName>
    </submittedName>
</protein>
<keyword evidence="2" id="KW-1185">Reference proteome</keyword>
<name>A0ABZ2KQ59_9BACT</name>
<proteinExistence type="predicted"/>